<dbReference type="Pfam" id="PF13840">
    <property type="entry name" value="ACT_7"/>
    <property type="match status" value="1"/>
</dbReference>
<feature type="compositionally biased region" description="Basic residues" evidence="1">
    <location>
        <begin position="189"/>
        <end position="209"/>
    </location>
</feature>
<reference evidence="4" key="1">
    <citation type="journal article" date="2020" name="Stud. Mycol.">
        <title>101 Dothideomycetes genomes: A test case for predicting lifestyles and emergence of pathogens.</title>
        <authorList>
            <person name="Haridas S."/>
            <person name="Albert R."/>
            <person name="Binder M."/>
            <person name="Bloem J."/>
            <person name="LaButti K."/>
            <person name="Salamov A."/>
            <person name="Andreopoulos B."/>
            <person name="Baker S."/>
            <person name="Barry K."/>
            <person name="Bills G."/>
            <person name="Bluhm B."/>
            <person name="Cannon C."/>
            <person name="Castanera R."/>
            <person name="Culley D."/>
            <person name="Daum C."/>
            <person name="Ezra D."/>
            <person name="Gonzalez J."/>
            <person name="Henrissat B."/>
            <person name="Kuo A."/>
            <person name="Liang C."/>
            <person name="Lipzen A."/>
            <person name="Lutzoni F."/>
            <person name="Magnuson J."/>
            <person name="Mondo S."/>
            <person name="Nolan M."/>
            <person name="Ohm R."/>
            <person name="Pangilinan J."/>
            <person name="Park H.-J."/>
            <person name="Ramirez L."/>
            <person name="Alfaro M."/>
            <person name="Sun H."/>
            <person name="Tritt A."/>
            <person name="Yoshinaga Y."/>
            <person name="Zwiers L.-H."/>
            <person name="Turgeon B."/>
            <person name="Goodwin S."/>
            <person name="Spatafora J."/>
            <person name="Crous P."/>
            <person name="Grigoriev I."/>
        </authorList>
    </citation>
    <scope>NUCLEOTIDE SEQUENCE [LARGE SCALE GENOMIC DNA]</scope>
    <source>
        <strain evidence="4">CECT 20119</strain>
    </source>
</reference>
<evidence type="ECO:0000259" key="2">
    <source>
        <dbReference type="Pfam" id="PF13840"/>
    </source>
</evidence>
<dbReference type="PANTHER" id="PTHR31131">
    <property type="entry name" value="CHROMOSOME 1, WHOLE GENOME SHOTGUN SEQUENCE"/>
    <property type="match status" value="1"/>
</dbReference>
<sequence length="406" mass="44126">MDRSLTLINAQIQFLNTRLALIHIPLKLYPHFIQPILQLLALVGVDEEDEDGLPRRPWAFSYPFANISVTTIECSIVCPRHLITELFTPIIYSLSSSAQSEISISRDDYVVIAVGGEGTEAGQRVLDLTAPLALAGISIFFITSYYSDFVLVPQKSRSTVVTALESQGFAFEPQPNGHSQMTNISSPLHAHHHKTPHSPSLPHHHHHSRSPTTPPATSIHEWQLRTFALLRRSGIHPVLDTTLRLASAAAHRADHGTQARLTHYITAALISPITPRFLSLTLTDVDSLSLTMDRDLLRLFPGDSSMGFSGRAGEGSEVLLLSDEVTVPIILDLRGLPDESTGIVCGVAGRLLEAMGGGERGEWGMGFNMSYLSTAKAGNVIVREDEVGEALEALREIEAVGGEDGG</sequence>
<keyword evidence="4" id="KW-1185">Reference proteome</keyword>
<dbReference type="Gene3D" id="3.30.2130.10">
    <property type="entry name" value="VC0802-like"/>
    <property type="match status" value="1"/>
</dbReference>
<dbReference type="InterPro" id="IPR045865">
    <property type="entry name" value="ACT-like_dom_sf"/>
</dbReference>
<evidence type="ECO:0000313" key="3">
    <source>
        <dbReference type="EMBL" id="KAF2220694.1"/>
    </source>
</evidence>
<dbReference type="GO" id="GO:0046394">
    <property type="term" value="P:carboxylic acid biosynthetic process"/>
    <property type="evidence" value="ECO:0007669"/>
    <property type="project" value="UniProtKB-ARBA"/>
</dbReference>
<dbReference type="EMBL" id="ML992512">
    <property type="protein sequence ID" value="KAF2220694.1"/>
    <property type="molecule type" value="Genomic_DNA"/>
</dbReference>
<dbReference type="PANTHER" id="PTHR31131:SF6">
    <property type="entry name" value="CASTOR ACT DOMAIN-CONTAINING PROTEIN"/>
    <property type="match status" value="1"/>
</dbReference>
<dbReference type="AlphaFoldDB" id="A0A6A6G505"/>
<dbReference type="InterPro" id="IPR051719">
    <property type="entry name" value="CASTOR_mTORC1"/>
</dbReference>
<dbReference type="GO" id="GO:0006520">
    <property type="term" value="P:amino acid metabolic process"/>
    <property type="evidence" value="ECO:0007669"/>
    <property type="project" value="UniProtKB-ARBA"/>
</dbReference>
<accession>A0A6A6G505</accession>
<feature type="region of interest" description="Disordered" evidence="1">
    <location>
        <begin position="171"/>
        <end position="217"/>
    </location>
</feature>
<protein>
    <recommendedName>
        <fullName evidence="2">CASTOR ACT domain-containing protein</fullName>
    </recommendedName>
</protein>
<organism evidence="3 4">
    <name type="scientific">Elsinoe ampelina</name>
    <dbReference type="NCBI Taxonomy" id="302913"/>
    <lineage>
        <taxon>Eukaryota</taxon>
        <taxon>Fungi</taxon>
        <taxon>Dikarya</taxon>
        <taxon>Ascomycota</taxon>
        <taxon>Pezizomycotina</taxon>
        <taxon>Dothideomycetes</taxon>
        <taxon>Dothideomycetidae</taxon>
        <taxon>Myriangiales</taxon>
        <taxon>Elsinoaceae</taxon>
        <taxon>Elsinoe</taxon>
    </lineage>
</organism>
<dbReference type="SUPFAM" id="SSF55021">
    <property type="entry name" value="ACT-like"/>
    <property type="match status" value="1"/>
</dbReference>
<dbReference type="OrthoDB" id="58529at2759"/>
<dbReference type="Proteomes" id="UP000799538">
    <property type="component" value="Unassembled WGS sequence"/>
</dbReference>
<name>A0A6A6G505_9PEZI</name>
<feature type="compositionally biased region" description="Polar residues" evidence="1">
    <location>
        <begin position="176"/>
        <end position="186"/>
    </location>
</feature>
<proteinExistence type="predicted"/>
<evidence type="ECO:0000313" key="4">
    <source>
        <dbReference type="Proteomes" id="UP000799538"/>
    </source>
</evidence>
<evidence type="ECO:0000256" key="1">
    <source>
        <dbReference type="SAM" id="MobiDB-lite"/>
    </source>
</evidence>
<gene>
    <name evidence="3" type="ORF">BDZ85DRAFT_203447</name>
</gene>
<feature type="domain" description="CASTOR ACT" evidence="2">
    <location>
        <begin position="105"/>
        <end position="165"/>
    </location>
</feature>
<dbReference type="InterPro" id="IPR027795">
    <property type="entry name" value="CASTOR_ACT_dom"/>
</dbReference>